<dbReference type="OrthoDB" id="242271at2157"/>
<dbReference type="RefSeq" id="WP_177227480.1">
    <property type="nucleotide sequence ID" value="NZ_FOZK01000002.1"/>
</dbReference>
<evidence type="ECO:0000313" key="3">
    <source>
        <dbReference type="EMBL" id="SFS02964.1"/>
    </source>
</evidence>
<name>A0A1I6LHQ7_9EURY</name>
<evidence type="ECO:0000256" key="1">
    <source>
        <dbReference type="SAM" id="MobiDB-lite"/>
    </source>
</evidence>
<feature type="transmembrane region" description="Helical" evidence="2">
    <location>
        <begin position="616"/>
        <end position="640"/>
    </location>
</feature>
<feature type="compositionally biased region" description="Gly residues" evidence="1">
    <location>
        <begin position="372"/>
        <end position="382"/>
    </location>
</feature>
<feature type="transmembrane region" description="Helical" evidence="2">
    <location>
        <begin position="117"/>
        <end position="136"/>
    </location>
</feature>
<evidence type="ECO:0008006" key="5">
    <source>
        <dbReference type="Google" id="ProtNLM"/>
    </source>
</evidence>
<evidence type="ECO:0000256" key="2">
    <source>
        <dbReference type="SAM" id="Phobius"/>
    </source>
</evidence>
<gene>
    <name evidence="3" type="ORF">SAMN05216559_2716</name>
</gene>
<keyword evidence="2" id="KW-0812">Transmembrane</keyword>
<keyword evidence="2" id="KW-0472">Membrane</keyword>
<feature type="transmembrane region" description="Helical" evidence="2">
    <location>
        <begin position="20"/>
        <end position="43"/>
    </location>
</feature>
<keyword evidence="4" id="KW-1185">Reference proteome</keyword>
<feature type="transmembrane region" description="Helical" evidence="2">
    <location>
        <begin position="554"/>
        <end position="577"/>
    </location>
</feature>
<feature type="transmembrane region" description="Helical" evidence="2">
    <location>
        <begin position="259"/>
        <end position="286"/>
    </location>
</feature>
<reference evidence="3 4" key="1">
    <citation type="submission" date="2016-10" db="EMBL/GenBank/DDBJ databases">
        <authorList>
            <person name="de Groot N.N."/>
        </authorList>
    </citation>
    <scope>NUCLEOTIDE SEQUENCE [LARGE SCALE GENOMIC DNA]</scope>
    <source>
        <strain evidence="3 4">CGMCC 1.10457</strain>
    </source>
</reference>
<feature type="transmembrane region" description="Helical" evidence="2">
    <location>
        <begin position="230"/>
        <end position="247"/>
    </location>
</feature>
<evidence type="ECO:0000313" key="4">
    <source>
        <dbReference type="Proteomes" id="UP000199062"/>
    </source>
</evidence>
<feature type="region of interest" description="Disordered" evidence="1">
    <location>
        <begin position="336"/>
        <end position="388"/>
    </location>
</feature>
<accession>A0A1I6LHQ7</accession>
<proteinExistence type="predicted"/>
<feature type="transmembrane region" description="Helical" evidence="2">
    <location>
        <begin position="298"/>
        <end position="320"/>
    </location>
</feature>
<feature type="transmembrane region" description="Helical" evidence="2">
    <location>
        <begin position="174"/>
        <end position="194"/>
    </location>
</feature>
<feature type="transmembrane region" description="Helical" evidence="2">
    <location>
        <begin position="496"/>
        <end position="513"/>
    </location>
</feature>
<dbReference type="AlphaFoldDB" id="A0A1I6LHQ7"/>
<feature type="transmembrane region" description="Helical" evidence="2">
    <location>
        <begin position="148"/>
        <end position="168"/>
    </location>
</feature>
<dbReference type="EMBL" id="FOZK01000002">
    <property type="protein sequence ID" value="SFS02964.1"/>
    <property type="molecule type" value="Genomic_DNA"/>
</dbReference>
<protein>
    <recommendedName>
        <fullName evidence="5">Dolichyl-phosphate-mannose-protein mannosyltransferase</fullName>
    </recommendedName>
</protein>
<dbReference type="STRING" id="767519.SAMN05216559_2716"/>
<feature type="transmembrane region" description="Helical" evidence="2">
    <location>
        <begin position="525"/>
        <end position="547"/>
    </location>
</feature>
<keyword evidence="2" id="KW-1133">Transmembrane helix</keyword>
<organism evidence="3 4">
    <name type="scientific">Halomicrobium zhouii</name>
    <dbReference type="NCBI Taxonomy" id="767519"/>
    <lineage>
        <taxon>Archaea</taxon>
        <taxon>Methanobacteriati</taxon>
        <taxon>Methanobacteriota</taxon>
        <taxon>Stenosarchaea group</taxon>
        <taxon>Halobacteria</taxon>
        <taxon>Halobacteriales</taxon>
        <taxon>Haloarculaceae</taxon>
        <taxon>Halomicrobium</taxon>
    </lineage>
</organism>
<dbReference type="Proteomes" id="UP000199062">
    <property type="component" value="Unassembled WGS sequence"/>
</dbReference>
<feature type="transmembrane region" description="Helical" evidence="2">
    <location>
        <begin position="206"/>
        <end position="224"/>
    </location>
</feature>
<sequence>MSVRPAWDDSTSPLRRKTLSLLWGDRVGLLIFLLSLCLFGLTWRTAFLINDSYTIANGVYALEHGSLDMTTAAYGPGLETPGAEWYDGELYSRNYGVIFAALPLVYLLRALELVADLRVVLVAAWCLTLLAATLLAGRILDRRRTATYAGSVAVFGLFSLNVALATPLDPVQHHLIALQIVHMVGAAFVGVFAYRLVRELHDRRRAVLAAVLVTLGTPLPFWAAVPKRHVLTAAVVLAVAFAIARSRDGKRAYATESRALAYVLVGLLAWVHAPEALVVLVALAVVDVPSAPANDARSLAVVGGAFLVSLVPMLATNFALTGDPLTVPRALRNAPPDADLSIDGPSGPNPAADGGDVSLETGGETTEIGSVSEGGAGTPTEGGDGDGRTGWSIPAVLLPVVALTESAVEVLATFGELLSQGLSKLSTRPEQVYHSFVRSGYVDRVARRAQDAPSANLSFLESAPVVAGLVAVIPVALASARERVDASRLRPRVPPVDGFVVVFAVCYSLVYISRLPVHAQVTVRYLFPLYPVAVYGLVRLPPVGAILDRHWRTIAWTYSAGLLVGSQFLLVALVFLAPGRGEAFQFHALLALGTAGPVGAWALTGRSAGKCGQFGALSIGLATAAATTFLIFVTVEYFALGDSHALPMVRVLAELVDLV</sequence>
<feature type="transmembrane region" description="Helical" evidence="2">
    <location>
        <begin position="583"/>
        <end position="604"/>
    </location>
</feature>